<reference evidence="3" key="1">
    <citation type="submission" date="2023-07" db="EMBL/GenBank/DDBJ databases">
        <title>30 novel species of actinomycetes from the DSMZ collection.</title>
        <authorList>
            <person name="Nouioui I."/>
        </authorList>
    </citation>
    <scope>NUCLEOTIDE SEQUENCE [LARGE SCALE GENOMIC DNA]</scope>
    <source>
        <strain evidence="3">DSM 44915</strain>
    </source>
</reference>
<organism evidence="2 3">
    <name type="scientific">Streptomyces chisholmiae</name>
    <dbReference type="NCBI Taxonomy" id="3075540"/>
    <lineage>
        <taxon>Bacteria</taxon>
        <taxon>Bacillati</taxon>
        <taxon>Actinomycetota</taxon>
        <taxon>Actinomycetes</taxon>
        <taxon>Kitasatosporales</taxon>
        <taxon>Streptomycetaceae</taxon>
        <taxon>Streptomyces</taxon>
    </lineage>
</organism>
<dbReference type="SUPFAM" id="SSF52833">
    <property type="entry name" value="Thioredoxin-like"/>
    <property type="match status" value="1"/>
</dbReference>
<dbReference type="Pfam" id="PF01323">
    <property type="entry name" value="DSBA"/>
    <property type="match status" value="1"/>
</dbReference>
<dbReference type="Gene3D" id="3.40.30.10">
    <property type="entry name" value="Glutaredoxin"/>
    <property type="match status" value="1"/>
</dbReference>
<feature type="domain" description="DSBA-like thioredoxin" evidence="1">
    <location>
        <begin position="3"/>
        <end position="201"/>
    </location>
</feature>
<dbReference type="EMBL" id="JAVREO010000001">
    <property type="protein sequence ID" value="MDT0264799.1"/>
    <property type="molecule type" value="Genomic_DNA"/>
</dbReference>
<dbReference type="RefSeq" id="WP_311664294.1">
    <property type="nucleotide sequence ID" value="NZ_JAVREO010000001.1"/>
</dbReference>
<protein>
    <submittedName>
        <fullName evidence="2">DsbA family oxidoreductase</fullName>
    </submittedName>
</protein>
<dbReference type="PANTHER" id="PTHR13887">
    <property type="entry name" value="GLUTATHIONE S-TRANSFERASE KAPPA"/>
    <property type="match status" value="1"/>
</dbReference>
<gene>
    <name evidence="2" type="ORF">RM844_00690</name>
</gene>
<evidence type="ECO:0000259" key="1">
    <source>
        <dbReference type="Pfam" id="PF01323"/>
    </source>
</evidence>
<dbReference type="InterPro" id="IPR036249">
    <property type="entry name" value="Thioredoxin-like_sf"/>
</dbReference>
<dbReference type="PANTHER" id="PTHR13887:SF41">
    <property type="entry name" value="THIOREDOXIN SUPERFAMILY PROTEIN"/>
    <property type="match status" value="1"/>
</dbReference>
<evidence type="ECO:0000313" key="2">
    <source>
        <dbReference type="EMBL" id="MDT0264799.1"/>
    </source>
</evidence>
<dbReference type="CDD" id="cd03024">
    <property type="entry name" value="DsbA_FrnE"/>
    <property type="match status" value="1"/>
</dbReference>
<dbReference type="InterPro" id="IPR001853">
    <property type="entry name" value="DSBA-like_thioredoxin_dom"/>
</dbReference>
<comment type="caution">
    <text evidence="2">The sequence shown here is derived from an EMBL/GenBank/DDBJ whole genome shotgun (WGS) entry which is preliminary data.</text>
</comment>
<sequence length="229" mass="25118">MRVEIWGDVVCPWCYIGTARFERALADFEHRERVEVVHRSFELDPSREPGQTEPVTDLLARRYGPQAVEMEQRVAGIAAAENLPYRSERLMGSTLDAHRLLQLAKERGVQHRLLDVLYEANFGRGENVFDHAELLRLAGAAGLDPAEAQRVLDDPTAYRDAVHADQRAAAQLGANGVPFFVLDGRYGVSGGQPVEVFAEALRQAWGDRPVLDTLGGPADGAVCGPDTAC</sequence>
<name>A0ABU2JJW8_9ACTN</name>
<proteinExistence type="predicted"/>
<dbReference type="Proteomes" id="UP001183410">
    <property type="component" value="Unassembled WGS sequence"/>
</dbReference>
<keyword evidence="3" id="KW-1185">Reference proteome</keyword>
<evidence type="ECO:0000313" key="3">
    <source>
        <dbReference type="Proteomes" id="UP001183410"/>
    </source>
</evidence>
<accession>A0ABU2JJW8</accession>